<evidence type="ECO:0000256" key="2">
    <source>
        <dbReference type="ARBA" id="ARBA00022670"/>
    </source>
</evidence>
<dbReference type="OrthoDB" id="6192129at2"/>
<dbReference type="GO" id="GO:0003697">
    <property type="term" value="F:single-stranded DNA binding"/>
    <property type="evidence" value="ECO:0007669"/>
    <property type="project" value="InterPro"/>
</dbReference>
<dbReference type="GO" id="GO:0106300">
    <property type="term" value="P:protein-DNA covalent cross-linking repair"/>
    <property type="evidence" value="ECO:0007669"/>
    <property type="project" value="InterPro"/>
</dbReference>
<keyword evidence="7" id="KW-0456">Lyase</keyword>
<name>A0A1T4S1E8_9GAMM</name>
<accession>A0A1T4S1E8</accession>
<dbReference type="RefSeq" id="WP_078746228.1">
    <property type="nucleotide sequence ID" value="NZ_FUXG01000022.1"/>
</dbReference>
<dbReference type="EC" id="3.4.-.-" evidence="8"/>
<dbReference type="GO" id="GO:0006508">
    <property type="term" value="P:proteolysis"/>
    <property type="evidence" value="ECO:0007669"/>
    <property type="project" value="UniProtKB-KW"/>
</dbReference>
<keyword evidence="10" id="KW-1185">Reference proteome</keyword>
<proteinExistence type="inferred from homology"/>
<evidence type="ECO:0000256" key="5">
    <source>
        <dbReference type="ARBA" id="ARBA00023124"/>
    </source>
</evidence>
<dbReference type="PANTHER" id="PTHR13604:SF0">
    <property type="entry name" value="ABASIC SITE PROCESSING PROTEIN HMCES"/>
    <property type="match status" value="1"/>
</dbReference>
<reference evidence="9 10" key="1">
    <citation type="submission" date="2017-01" db="EMBL/GenBank/DDBJ databases">
        <title>Genome Sequencing of a Marine Spirillum, Oceanospirillum multiglobuliferum ATCC 33336, from Japan.</title>
        <authorList>
            <person name="Carney J.G."/>
            <person name="Trachtenberg A.M."/>
            <person name="Rheaume B.A."/>
            <person name="Linnane J.D."/>
            <person name="Pitts N.L."/>
            <person name="Mykles D.L."/>
            <person name="Maclea K.S."/>
        </authorList>
    </citation>
    <scope>NUCLEOTIDE SEQUENCE [LARGE SCALE GENOMIC DNA]</scope>
    <source>
        <strain evidence="9 10">ATCC 33336</strain>
    </source>
</reference>
<comment type="caution">
    <text evidence="9">The sequence shown here is derived from an EMBL/GenBank/DDBJ whole genome shotgun (WGS) entry which is preliminary data.</text>
</comment>
<keyword evidence="3" id="KW-0227">DNA damage</keyword>
<keyword evidence="4 8" id="KW-0378">Hydrolase</keyword>
<evidence type="ECO:0000256" key="7">
    <source>
        <dbReference type="ARBA" id="ARBA00023239"/>
    </source>
</evidence>
<dbReference type="EMBL" id="MTSM01000023">
    <property type="protein sequence ID" value="OPX54518.1"/>
    <property type="molecule type" value="Genomic_DNA"/>
</dbReference>
<evidence type="ECO:0000313" key="9">
    <source>
        <dbReference type="EMBL" id="OPX54518.1"/>
    </source>
</evidence>
<dbReference type="Gene3D" id="3.90.1680.10">
    <property type="entry name" value="SOS response associated peptidase-like"/>
    <property type="match status" value="1"/>
</dbReference>
<evidence type="ECO:0000256" key="6">
    <source>
        <dbReference type="ARBA" id="ARBA00023125"/>
    </source>
</evidence>
<keyword evidence="2 8" id="KW-0645">Protease</keyword>
<sequence>MTGRLIITPCNLDSFLHSAVQINDALITSYNMAPRNFVSILRLKDDRLTLDKGYWGYSPTWLKVLEHAPYAARVESLHEKPMFKNALSQRCLIPCSGYYEWMQFSRQKRAFAVRRPDNRAFLIAGIWTRYPTSEHTFYDTFALLTTPSNDALIRISERMPVIIEPDDASHWLGNLSNTDLTNTIANDHFDCYPVSTLVNNPSNQSRAVTEPIGQRFRFQ</sequence>
<dbReference type="Pfam" id="PF02586">
    <property type="entry name" value="SRAP"/>
    <property type="match status" value="1"/>
</dbReference>
<organism evidence="9 10">
    <name type="scientific">Oceanospirillum multiglobuliferum</name>
    <dbReference type="NCBI Taxonomy" id="64969"/>
    <lineage>
        <taxon>Bacteria</taxon>
        <taxon>Pseudomonadati</taxon>
        <taxon>Pseudomonadota</taxon>
        <taxon>Gammaproteobacteria</taxon>
        <taxon>Oceanospirillales</taxon>
        <taxon>Oceanospirillaceae</taxon>
        <taxon>Oceanospirillum</taxon>
    </lineage>
</organism>
<dbReference type="GO" id="GO:0016829">
    <property type="term" value="F:lyase activity"/>
    <property type="evidence" value="ECO:0007669"/>
    <property type="project" value="UniProtKB-KW"/>
</dbReference>
<dbReference type="SUPFAM" id="SSF143081">
    <property type="entry name" value="BB1717-like"/>
    <property type="match status" value="1"/>
</dbReference>
<evidence type="ECO:0000256" key="8">
    <source>
        <dbReference type="RuleBase" id="RU364100"/>
    </source>
</evidence>
<dbReference type="PANTHER" id="PTHR13604">
    <property type="entry name" value="DC12-RELATED"/>
    <property type="match status" value="1"/>
</dbReference>
<dbReference type="AlphaFoldDB" id="A0A1T4S1E8"/>
<gene>
    <name evidence="9" type="ORF">BTE48_13575</name>
</gene>
<protein>
    <recommendedName>
        <fullName evidence="8">Abasic site processing protein</fullName>
        <ecNumber evidence="8">3.4.-.-</ecNumber>
    </recommendedName>
</protein>
<evidence type="ECO:0000256" key="4">
    <source>
        <dbReference type="ARBA" id="ARBA00022801"/>
    </source>
</evidence>
<dbReference type="InterPro" id="IPR003738">
    <property type="entry name" value="SRAP"/>
</dbReference>
<evidence type="ECO:0000256" key="1">
    <source>
        <dbReference type="ARBA" id="ARBA00008136"/>
    </source>
</evidence>
<evidence type="ECO:0000313" key="10">
    <source>
        <dbReference type="Proteomes" id="UP000191418"/>
    </source>
</evidence>
<dbReference type="STRING" id="64969.SAMN02745127_02696"/>
<comment type="similarity">
    <text evidence="1 8">Belongs to the SOS response-associated peptidase family.</text>
</comment>
<keyword evidence="6" id="KW-0238">DNA-binding</keyword>
<evidence type="ECO:0000256" key="3">
    <source>
        <dbReference type="ARBA" id="ARBA00022763"/>
    </source>
</evidence>
<dbReference type="GO" id="GO:0008233">
    <property type="term" value="F:peptidase activity"/>
    <property type="evidence" value="ECO:0007669"/>
    <property type="project" value="UniProtKB-KW"/>
</dbReference>
<keyword evidence="5" id="KW-0190">Covalent protein-DNA linkage</keyword>
<dbReference type="Proteomes" id="UP000191418">
    <property type="component" value="Unassembled WGS sequence"/>
</dbReference>
<dbReference type="InterPro" id="IPR036590">
    <property type="entry name" value="SRAP-like"/>
</dbReference>